<evidence type="ECO:0000256" key="1">
    <source>
        <dbReference type="ARBA" id="ARBA00002121"/>
    </source>
</evidence>
<evidence type="ECO:0000256" key="2">
    <source>
        <dbReference type="ARBA" id="ARBA00004726"/>
    </source>
</evidence>
<keyword evidence="18" id="KW-1185">Reference proteome</keyword>
<dbReference type="GO" id="GO:0006747">
    <property type="term" value="P:FAD biosynthetic process"/>
    <property type="evidence" value="ECO:0007669"/>
    <property type="project" value="UniProtKB-UniRule"/>
</dbReference>
<dbReference type="EC" id="2.7.7.2" evidence="15"/>
<keyword evidence="4 15" id="KW-0285">Flavoprotein</keyword>
<dbReference type="GO" id="GO:0008531">
    <property type="term" value="F:riboflavin kinase activity"/>
    <property type="evidence" value="ECO:0007669"/>
    <property type="project" value="UniProtKB-UniRule"/>
</dbReference>
<dbReference type="Gene3D" id="2.40.30.30">
    <property type="entry name" value="Riboflavin kinase-like"/>
    <property type="match status" value="1"/>
</dbReference>
<dbReference type="AlphaFoldDB" id="V8C974"/>
<evidence type="ECO:0000256" key="5">
    <source>
        <dbReference type="ARBA" id="ARBA00022643"/>
    </source>
</evidence>
<comment type="pathway">
    <text evidence="3 15">Cofactor biosynthesis; FMN biosynthesis; FMN from riboflavin (ATP route): step 1/1.</text>
</comment>
<feature type="domain" description="Riboflavin kinase" evidence="16">
    <location>
        <begin position="173"/>
        <end position="297"/>
    </location>
</feature>
<dbReference type="GO" id="GO:0003919">
    <property type="term" value="F:FMN adenylyltransferase activity"/>
    <property type="evidence" value="ECO:0007669"/>
    <property type="project" value="UniProtKB-UniRule"/>
</dbReference>
<reference evidence="17 18" key="1">
    <citation type="journal article" date="2014" name="Genome Announc.">
        <title>Draft genome sequences of six enterohepatic helicobacter species isolated from humans and one from rhesus macaques.</title>
        <authorList>
            <person name="Shen Z."/>
            <person name="Sheh A."/>
            <person name="Young S.K."/>
            <person name="Abouelliel A."/>
            <person name="Ward D.V."/>
            <person name="Earl A.M."/>
            <person name="Fox J.G."/>
        </authorList>
    </citation>
    <scope>NUCLEOTIDE SEQUENCE [LARGE SCALE GENOMIC DNA]</scope>
    <source>
        <strain evidence="17 18">MIT 99-5501</strain>
    </source>
</reference>
<dbReference type="Pfam" id="PF01687">
    <property type="entry name" value="Flavokinase"/>
    <property type="match status" value="1"/>
</dbReference>
<gene>
    <name evidence="17" type="ORF">HMPREF2086_01360</name>
</gene>
<comment type="function">
    <text evidence="1">Catalyzes the phosphorylation of riboflavin to FMN followed by the adenylation of FMN to FAD.</text>
</comment>
<protein>
    <recommendedName>
        <fullName evidence="15">Riboflavin biosynthesis protein</fullName>
    </recommendedName>
    <domain>
        <recommendedName>
            <fullName evidence="15">Riboflavin kinase</fullName>
            <ecNumber evidence="15">2.7.1.26</ecNumber>
        </recommendedName>
        <alternativeName>
            <fullName evidence="15">Flavokinase</fullName>
        </alternativeName>
    </domain>
    <domain>
        <recommendedName>
            <fullName evidence="15">FMN adenylyltransferase</fullName>
            <ecNumber evidence="15">2.7.7.2</ecNumber>
        </recommendedName>
        <alternativeName>
            <fullName evidence="15">FAD pyrophosphorylase</fullName>
        </alternativeName>
        <alternativeName>
            <fullName evidence="15">FAD synthase</fullName>
        </alternativeName>
    </domain>
</protein>
<dbReference type="InterPro" id="IPR014729">
    <property type="entry name" value="Rossmann-like_a/b/a_fold"/>
</dbReference>
<dbReference type="UniPathway" id="UPA00276">
    <property type="reaction ID" value="UER00406"/>
</dbReference>
<evidence type="ECO:0000313" key="18">
    <source>
        <dbReference type="Proteomes" id="UP000018731"/>
    </source>
</evidence>
<evidence type="ECO:0000256" key="15">
    <source>
        <dbReference type="PIRNR" id="PIRNR004491"/>
    </source>
</evidence>
<comment type="caution">
    <text evidence="17">The sequence shown here is derived from an EMBL/GenBank/DDBJ whole genome shotgun (WGS) entry which is preliminary data.</text>
</comment>
<evidence type="ECO:0000313" key="17">
    <source>
        <dbReference type="EMBL" id="ETD23555.1"/>
    </source>
</evidence>
<dbReference type="Pfam" id="PF06574">
    <property type="entry name" value="FAD_syn"/>
    <property type="match status" value="1"/>
</dbReference>
<dbReference type="PANTHER" id="PTHR22749:SF6">
    <property type="entry name" value="RIBOFLAVIN KINASE"/>
    <property type="match status" value="1"/>
</dbReference>
<evidence type="ECO:0000256" key="3">
    <source>
        <dbReference type="ARBA" id="ARBA00005201"/>
    </source>
</evidence>
<dbReference type="eggNOG" id="COG0196">
    <property type="taxonomic scope" value="Bacteria"/>
</dbReference>
<comment type="catalytic activity">
    <reaction evidence="14 15">
        <text>FMN + ATP + H(+) = FAD + diphosphate</text>
        <dbReference type="Rhea" id="RHEA:17237"/>
        <dbReference type="ChEBI" id="CHEBI:15378"/>
        <dbReference type="ChEBI" id="CHEBI:30616"/>
        <dbReference type="ChEBI" id="CHEBI:33019"/>
        <dbReference type="ChEBI" id="CHEBI:57692"/>
        <dbReference type="ChEBI" id="CHEBI:58210"/>
        <dbReference type="EC" id="2.7.7.2"/>
    </reaction>
</comment>
<dbReference type="InterPro" id="IPR023468">
    <property type="entry name" value="Riboflavin_kinase"/>
</dbReference>
<dbReference type="PIRSF" id="PIRSF004491">
    <property type="entry name" value="FAD_Synth"/>
    <property type="match status" value="1"/>
</dbReference>
<dbReference type="InterPro" id="IPR015864">
    <property type="entry name" value="FAD_synthase"/>
</dbReference>
<dbReference type="InterPro" id="IPR002606">
    <property type="entry name" value="Riboflavin_kinase_bac"/>
</dbReference>
<organism evidence="17 18">
    <name type="scientific">Helicobacter macacae MIT 99-5501</name>
    <dbReference type="NCBI Taxonomy" id="1357400"/>
    <lineage>
        <taxon>Bacteria</taxon>
        <taxon>Pseudomonadati</taxon>
        <taxon>Campylobacterota</taxon>
        <taxon>Epsilonproteobacteria</taxon>
        <taxon>Campylobacterales</taxon>
        <taxon>Helicobacteraceae</taxon>
        <taxon>Helicobacter</taxon>
    </lineage>
</organism>
<keyword evidence="8 15" id="KW-0547">Nucleotide-binding</keyword>
<keyword evidence="6 15" id="KW-0808">Transferase</keyword>
<comment type="pathway">
    <text evidence="2 15">Cofactor biosynthesis; FAD biosynthesis; FAD from FMN: step 1/1.</text>
</comment>
<comment type="similarity">
    <text evidence="15">Belongs to the ribF family.</text>
</comment>
<keyword evidence="10 15" id="KW-0274">FAD</keyword>
<evidence type="ECO:0000256" key="8">
    <source>
        <dbReference type="ARBA" id="ARBA00022741"/>
    </source>
</evidence>
<dbReference type="PANTHER" id="PTHR22749">
    <property type="entry name" value="RIBOFLAVIN KINASE/FMN ADENYLYLTRANSFERASE"/>
    <property type="match status" value="1"/>
</dbReference>
<dbReference type="OrthoDB" id="9803667at2"/>
<dbReference type="GO" id="GO:0009231">
    <property type="term" value="P:riboflavin biosynthetic process"/>
    <property type="evidence" value="ECO:0007669"/>
    <property type="project" value="InterPro"/>
</dbReference>
<keyword evidence="9 15" id="KW-0418">Kinase</keyword>
<evidence type="ECO:0000256" key="4">
    <source>
        <dbReference type="ARBA" id="ARBA00022630"/>
    </source>
</evidence>
<dbReference type="SUPFAM" id="SSF82114">
    <property type="entry name" value="Riboflavin kinase-like"/>
    <property type="match status" value="1"/>
</dbReference>
<dbReference type="UniPathway" id="UPA00277">
    <property type="reaction ID" value="UER00407"/>
</dbReference>
<dbReference type="PATRIC" id="fig|1357400.3.peg.1824"/>
<evidence type="ECO:0000256" key="12">
    <source>
        <dbReference type="ARBA" id="ARBA00023268"/>
    </source>
</evidence>
<name>V8C974_9HELI</name>
<dbReference type="NCBIfam" id="NF004162">
    <property type="entry name" value="PRK05627.1-5"/>
    <property type="match status" value="1"/>
</dbReference>
<keyword evidence="7 15" id="KW-0548">Nucleotidyltransferase</keyword>
<dbReference type="InterPro" id="IPR015865">
    <property type="entry name" value="Riboflavin_kinase_bac/euk"/>
</dbReference>
<keyword evidence="12" id="KW-0511">Multifunctional enzyme</keyword>
<evidence type="ECO:0000256" key="7">
    <source>
        <dbReference type="ARBA" id="ARBA00022695"/>
    </source>
</evidence>
<evidence type="ECO:0000256" key="10">
    <source>
        <dbReference type="ARBA" id="ARBA00022827"/>
    </source>
</evidence>
<sequence>MQNFLSISKDNSISSIVIGKFDGLHLGHQKLLSTVVDFAFVSKEECATIIIDTHSSEYLTSLDDRYERLSRMVGNVFVLDLDSVRELSGGEFVALVQNLLPNLRHIVVGYDFAFGKNRAFGAEDLQRLFSANSPARVPKITIVPKVSHNEIPLHSSVIKDLIMHGDIAIANAMLGWCYKLKCKTTKGQGIGSKELFPTINALTNGYVLPSNGVYATRTNGANSVSFIGQRLSTDGCFAIESHILEDFAEFLQDKDYKEGAIEIEFVQKLRENRHFDTLDLLKSQIQKDISNAKKILDEGF</sequence>
<keyword evidence="5 15" id="KW-0288">FMN</keyword>
<dbReference type="EC" id="2.7.1.26" evidence="15"/>
<dbReference type="GO" id="GO:0005524">
    <property type="term" value="F:ATP binding"/>
    <property type="evidence" value="ECO:0007669"/>
    <property type="project" value="UniProtKB-UniRule"/>
</dbReference>
<evidence type="ECO:0000256" key="6">
    <source>
        <dbReference type="ARBA" id="ARBA00022679"/>
    </source>
</evidence>
<evidence type="ECO:0000256" key="14">
    <source>
        <dbReference type="ARBA" id="ARBA00049494"/>
    </source>
</evidence>
<dbReference type="STRING" id="1357400.HMPREF2086_01360"/>
<keyword evidence="11 15" id="KW-0067">ATP-binding</keyword>
<dbReference type="HOGENOM" id="CLU_048437_0_2_7"/>
<dbReference type="SMART" id="SM00904">
    <property type="entry name" value="Flavokinase"/>
    <property type="match status" value="1"/>
</dbReference>
<comment type="catalytic activity">
    <reaction evidence="13 15">
        <text>riboflavin + ATP = FMN + ADP + H(+)</text>
        <dbReference type="Rhea" id="RHEA:14357"/>
        <dbReference type="ChEBI" id="CHEBI:15378"/>
        <dbReference type="ChEBI" id="CHEBI:30616"/>
        <dbReference type="ChEBI" id="CHEBI:57986"/>
        <dbReference type="ChEBI" id="CHEBI:58210"/>
        <dbReference type="ChEBI" id="CHEBI:456216"/>
        <dbReference type="EC" id="2.7.1.26"/>
    </reaction>
</comment>
<dbReference type="SUPFAM" id="SSF52374">
    <property type="entry name" value="Nucleotidylyl transferase"/>
    <property type="match status" value="1"/>
</dbReference>
<dbReference type="InterPro" id="IPR023465">
    <property type="entry name" value="Riboflavin_kinase_dom_sf"/>
</dbReference>
<evidence type="ECO:0000256" key="11">
    <source>
        <dbReference type="ARBA" id="ARBA00022840"/>
    </source>
</evidence>
<dbReference type="Gene3D" id="3.40.50.620">
    <property type="entry name" value="HUPs"/>
    <property type="match status" value="1"/>
</dbReference>
<dbReference type="GO" id="GO:0009398">
    <property type="term" value="P:FMN biosynthetic process"/>
    <property type="evidence" value="ECO:0007669"/>
    <property type="project" value="UniProtKB-UniRule"/>
</dbReference>
<evidence type="ECO:0000256" key="9">
    <source>
        <dbReference type="ARBA" id="ARBA00022777"/>
    </source>
</evidence>
<dbReference type="EMBL" id="AZJI01000005">
    <property type="protein sequence ID" value="ETD23555.1"/>
    <property type="molecule type" value="Genomic_DNA"/>
</dbReference>
<dbReference type="Proteomes" id="UP000018731">
    <property type="component" value="Unassembled WGS sequence"/>
</dbReference>
<proteinExistence type="inferred from homology"/>
<evidence type="ECO:0000259" key="16">
    <source>
        <dbReference type="SMART" id="SM00904"/>
    </source>
</evidence>
<evidence type="ECO:0000256" key="13">
    <source>
        <dbReference type="ARBA" id="ARBA00047880"/>
    </source>
</evidence>
<dbReference type="RefSeq" id="WP_023928102.1">
    <property type="nucleotide sequence ID" value="NZ_KI669454.1"/>
</dbReference>
<accession>V8C974</accession>